<dbReference type="EMBL" id="JBBNAE010000008">
    <property type="protein sequence ID" value="KAK9102751.1"/>
    <property type="molecule type" value="Genomic_DNA"/>
</dbReference>
<dbReference type="AlphaFoldDB" id="A0AAP0HZW9"/>
<proteinExistence type="predicted"/>
<protein>
    <submittedName>
        <fullName evidence="1">Uncharacterized protein</fullName>
    </submittedName>
</protein>
<reference evidence="1 2" key="1">
    <citation type="submission" date="2024-01" db="EMBL/GenBank/DDBJ databases">
        <title>Genome assemblies of Stephania.</title>
        <authorList>
            <person name="Yang L."/>
        </authorList>
    </citation>
    <scope>NUCLEOTIDE SEQUENCE [LARGE SCALE GENOMIC DNA]</scope>
    <source>
        <strain evidence="1">QJT</strain>
        <tissue evidence="1">Leaf</tissue>
    </source>
</reference>
<keyword evidence="2" id="KW-1185">Reference proteome</keyword>
<evidence type="ECO:0000313" key="1">
    <source>
        <dbReference type="EMBL" id="KAK9102751.1"/>
    </source>
</evidence>
<sequence length="176" mass="20004">MQEDVTELQHSNSKWEDLGTQFSQMTATLKNLNDKAELSRQPIFHLVETLAVSLHEPDIIITHNEKDEAEKEIEVISKRLEEPQKESKEDQPLVLVKPPSLPFIPVEFKKGVVVKERSLIFYTADTFVSDDHYVTESYVLEVPDELLNLKEGMPTKLPKAIDASFVVNISKGEGIM</sequence>
<dbReference type="Proteomes" id="UP001417504">
    <property type="component" value="Unassembled WGS sequence"/>
</dbReference>
<evidence type="ECO:0000313" key="2">
    <source>
        <dbReference type="Proteomes" id="UP001417504"/>
    </source>
</evidence>
<comment type="caution">
    <text evidence="1">The sequence shown here is derived from an EMBL/GenBank/DDBJ whole genome shotgun (WGS) entry which is preliminary data.</text>
</comment>
<gene>
    <name evidence="1" type="ORF">Sjap_020005</name>
</gene>
<organism evidence="1 2">
    <name type="scientific">Stephania japonica</name>
    <dbReference type="NCBI Taxonomy" id="461633"/>
    <lineage>
        <taxon>Eukaryota</taxon>
        <taxon>Viridiplantae</taxon>
        <taxon>Streptophyta</taxon>
        <taxon>Embryophyta</taxon>
        <taxon>Tracheophyta</taxon>
        <taxon>Spermatophyta</taxon>
        <taxon>Magnoliopsida</taxon>
        <taxon>Ranunculales</taxon>
        <taxon>Menispermaceae</taxon>
        <taxon>Menispermoideae</taxon>
        <taxon>Cissampelideae</taxon>
        <taxon>Stephania</taxon>
    </lineage>
</organism>
<accession>A0AAP0HZW9</accession>
<name>A0AAP0HZW9_9MAGN</name>